<dbReference type="Pfam" id="PF13568">
    <property type="entry name" value="OMP_b-brl_2"/>
    <property type="match status" value="1"/>
</dbReference>
<evidence type="ECO:0000313" key="3">
    <source>
        <dbReference type="EMBL" id="TFU89508.1"/>
    </source>
</evidence>
<dbReference type="RefSeq" id="WP_135104513.1">
    <property type="nucleotide sequence ID" value="NZ_JADGKW010000002.1"/>
</dbReference>
<accession>A0A4Y9INJ6</accession>
<sequence length="289" mass="31926">MKIKKITVLLAMALLTSSAICSQDNKHEVFFSATGGISSLKYKINEGDNKLAFGSSVGVGYNYFLSENWALNTGLELSFMNSKGLMDNISDEYNAIDANNDEFRFAYFIHSVEEKHNATFLNIPLMVQFQQSVSKGFYAAVGGKIGIPVSGKYTTTLSNLSTTAYYADIDLLIDKDNEVNGIGHFAGAEKKADLDMKLSFMLSAEVGNKWRLTDKLALYSGVYCDYGLNDVRKNKEKSSLLGYNKQHPSDFEVNSITASKYLKAEGTKALTEKIYPISIGVKLKLAFAY</sequence>
<dbReference type="OrthoDB" id="997094at2"/>
<dbReference type="AlphaFoldDB" id="A0A4Y9INJ6"/>
<dbReference type="InterPro" id="IPR011250">
    <property type="entry name" value="OMP/PagP_B-barrel"/>
</dbReference>
<feature type="chain" id="PRO_5021325379" evidence="1">
    <location>
        <begin position="23"/>
        <end position="289"/>
    </location>
</feature>
<keyword evidence="1" id="KW-0732">Signal</keyword>
<name>A0A4Y9INJ6_9BACT</name>
<feature type="signal peptide" evidence="1">
    <location>
        <begin position="1"/>
        <end position="22"/>
    </location>
</feature>
<evidence type="ECO:0000256" key="1">
    <source>
        <dbReference type="SAM" id="SignalP"/>
    </source>
</evidence>
<organism evidence="3 4">
    <name type="scientific">Dysgonomonas mossii</name>
    <dbReference type="NCBI Taxonomy" id="163665"/>
    <lineage>
        <taxon>Bacteria</taxon>
        <taxon>Pseudomonadati</taxon>
        <taxon>Bacteroidota</taxon>
        <taxon>Bacteroidia</taxon>
        <taxon>Bacteroidales</taxon>
        <taxon>Dysgonomonadaceae</taxon>
        <taxon>Dysgonomonas</taxon>
    </lineage>
</organism>
<dbReference type="SUPFAM" id="SSF56925">
    <property type="entry name" value="OMPA-like"/>
    <property type="match status" value="1"/>
</dbReference>
<gene>
    <name evidence="3" type="ORF">E4T88_05685</name>
</gene>
<protein>
    <submittedName>
        <fullName evidence="3">PorT family protein</fullName>
    </submittedName>
</protein>
<dbReference type="Proteomes" id="UP000298285">
    <property type="component" value="Unassembled WGS sequence"/>
</dbReference>
<evidence type="ECO:0000259" key="2">
    <source>
        <dbReference type="Pfam" id="PF13568"/>
    </source>
</evidence>
<comment type="caution">
    <text evidence="3">The sequence shown here is derived from an EMBL/GenBank/DDBJ whole genome shotgun (WGS) entry which is preliminary data.</text>
</comment>
<evidence type="ECO:0000313" key="4">
    <source>
        <dbReference type="Proteomes" id="UP000298285"/>
    </source>
</evidence>
<reference evidence="3 4" key="1">
    <citation type="submission" date="2019-03" db="EMBL/GenBank/DDBJ databases">
        <title>Diversity of the mouse oral microbiome.</title>
        <authorList>
            <person name="Joseph S."/>
            <person name="Aduse-Opoku J."/>
            <person name="Curtis M."/>
            <person name="Wade W."/>
            <person name="Hashim A."/>
        </authorList>
    </citation>
    <scope>NUCLEOTIDE SEQUENCE [LARGE SCALE GENOMIC DNA]</scope>
    <source>
        <strain evidence="3 4">P11</strain>
    </source>
</reference>
<dbReference type="InterPro" id="IPR025665">
    <property type="entry name" value="Beta-barrel_OMP_2"/>
</dbReference>
<dbReference type="EMBL" id="SPPK01000002">
    <property type="protein sequence ID" value="TFU89508.1"/>
    <property type="molecule type" value="Genomic_DNA"/>
</dbReference>
<proteinExistence type="predicted"/>
<feature type="domain" description="Outer membrane protein beta-barrel" evidence="2">
    <location>
        <begin position="22"/>
        <end position="231"/>
    </location>
</feature>